<dbReference type="EMBL" id="JAAGOB010000013">
    <property type="protein sequence ID" value="NED97710.1"/>
    <property type="molecule type" value="Genomic_DNA"/>
</dbReference>
<feature type="compositionally biased region" description="Acidic residues" evidence="1">
    <location>
        <begin position="39"/>
        <end position="56"/>
    </location>
</feature>
<protein>
    <submittedName>
        <fullName evidence="3">Extracellular solute-binding protein</fullName>
    </submittedName>
</protein>
<dbReference type="PANTHER" id="PTHR43649">
    <property type="entry name" value="ARABINOSE-BINDING PROTEIN-RELATED"/>
    <property type="match status" value="1"/>
</dbReference>
<reference evidence="3 4" key="1">
    <citation type="submission" date="2020-02" db="EMBL/GenBank/DDBJ databases">
        <authorList>
            <person name="Li X.-J."/>
            <person name="Feng X.-M."/>
        </authorList>
    </citation>
    <scope>NUCLEOTIDE SEQUENCE [LARGE SCALE GENOMIC DNA]</scope>
    <source>
        <strain evidence="3 4">CGMCC 4.7225</strain>
    </source>
</reference>
<dbReference type="InterPro" id="IPR050490">
    <property type="entry name" value="Bact_solute-bd_prot1"/>
</dbReference>
<accession>A0A6N9YRZ1</accession>
<dbReference type="Proteomes" id="UP000469185">
    <property type="component" value="Unassembled WGS sequence"/>
</dbReference>
<feature type="compositionally biased region" description="Low complexity" evidence="1">
    <location>
        <begin position="29"/>
        <end position="38"/>
    </location>
</feature>
<feature type="region of interest" description="Disordered" evidence="1">
    <location>
        <begin position="25"/>
        <end position="59"/>
    </location>
</feature>
<feature type="signal peptide" evidence="2">
    <location>
        <begin position="1"/>
        <end position="24"/>
    </location>
</feature>
<evidence type="ECO:0000256" key="1">
    <source>
        <dbReference type="SAM" id="MobiDB-lite"/>
    </source>
</evidence>
<dbReference type="PROSITE" id="PS51257">
    <property type="entry name" value="PROKAR_LIPOPROTEIN"/>
    <property type="match status" value="1"/>
</dbReference>
<proteinExistence type="predicted"/>
<comment type="caution">
    <text evidence="3">The sequence shown here is derived from an EMBL/GenBank/DDBJ whole genome shotgun (WGS) entry which is preliminary data.</text>
</comment>
<keyword evidence="2" id="KW-0732">Signal</keyword>
<dbReference type="Pfam" id="PF01547">
    <property type="entry name" value="SBP_bac_1"/>
    <property type="match status" value="1"/>
</dbReference>
<dbReference type="PANTHER" id="PTHR43649:SF14">
    <property type="entry name" value="BLR3389 PROTEIN"/>
    <property type="match status" value="1"/>
</dbReference>
<dbReference type="AlphaFoldDB" id="A0A6N9YRZ1"/>
<sequence>MTHRTRKQALLLVVAGALFATACAGQGGDSDNNDNGADTADDNDSGGDQGTDEGNSDEPITLAWWHNSNNEPGRGVYEQAAADFMEANPNVTIEITAQEHEDMLTRLNAAFQSGDMPDIYMERGGGELTAHVEAGLTKDITDLAADAIANLGGVGSTYEVEGRAYALPFTAGAVGFWYNTSLFEEAGITDPPQDLDDWFAAVDALKAADIEPVAVGARDGWPAAHYWYYTALRQCSEEVLTEAVNTLDFSDPDPCFLRAGETLQEIIAAEPFNAGFLATPAQEGPTSASGLLATERVAMELAGHWEPGVMEGLTEDGQGLAGNLGWFPFPEIPGQEGAPGALIGGGDAWALSANAPDVAADFISYLVSDEMQQTFAENNMGLPVNAAASDSVADPALAALIEPLSAAPYNMLYFDTQFGESIGGAMNDKIVEMFAGDATPQDVVDAIREAYEAEQ</sequence>
<evidence type="ECO:0000256" key="2">
    <source>
        <dbReference type="SAM" id="SignalP"/>
    </source>
</evidence>
<dbReference type="SUPFAM" id="SSF53850">
    <property type="entry name" value="Periplasmic binding protein-like II"/>
    <property type="match status" value="1"/>
</dbReference>
<dbReference type="InterPro" id="IPR006059">
    <property type="entry name" value="SBP"/>
</dbReference>
<name>A0A6N9YRZ1_9ACTN</name>
<dbReference type="Gene3D" id="3.40.190.10">
    <property type="entry name" value="Periplasmic binding protein-like II"/>
    <property type="match status" value="2"/>
</dbReference>
<feature type="chain" id="PRO_5039597297" evidence="2">
    <location>
        <begin position="25"/>
        <end position="455"/>
    </location>
</feature>
<keyword evidence="4" id="KW-1185">Reference proteome</keyword>
<dbReference type="RefSeq" id="WP_163820490.1">
    <property type="nucleotide sequence ID" value="NZ_JAAGOB010000013.1"/>
</dbReference>
<organism evidence="3 4">
    <name type="scientific">Phytoactinopolyspora alkaliphila</name>
    <dbReference type="NCBI Taxonomy" id="1783498"/>
    <lineage>
        <taxon>Bacteria</taxon>
        <taxon>Bacillati</taxon>
        <taxon>Actinomycetota</taxon>
        <taxon>Actinomycetes</taxon>
        <taxon>Jiangellales</taxon>
        <taxon>Jiangellaceae</taxon>
        <taxon>Phytoactinopolyspora</taxon>
    </lineage>
</organism>
<evidence type="ECO:0000313" key="3">
    <source>
        <dbReference type="EMBL" id="NED97710.1"/>
    </source>
</evidence>
<evidence type="ECO:0000313" key="4">
    <source>
        <dbReference type="Proteomes" id="UP000469185"/>
    </source>
</evidence>
<gene>
    <name evidence="3" type="ORF">G1H11_20635</name>
</gene>